<dbReference type="AlphaFoldDB" id="A0AAV2PRH2"/>
<gene>
    <name evidence="2" type="ORF">MNOR_LOCUS2741</name>
</gene>
<keyword evidence="3" id="KW-1185">Reference proteome</keyword>
<feature type="non-terminal residue" evidence="2">
    <location>
        <position position="228"/>
    </location>
</feature>
<reference evidence="2 3" key="1">
    <citation type="submission" date="2024-05" db="EMBL/GenBank/DDBJ databases">
        <authorList>
            <person name="Wallberg A."/>
        </authorList>
    </citation>
    <scope>NUCLEOTIDE SEQUENCE [LARGE SCALE GENOMIC DNA]</scope>
</reference>
<proteinExistence type="predicted"/>
<evidence type="ECO:0000313" key="2">
    <source>
        <dbReference type="EMBL" id="CAL4062609.1"/>
    </source>
</evidence>
<accession>A0AAV2PRH2</accession>
<sequence length="228" mass="25036">MCDNSKVVCESLVSSSNLCMDQDMYQGGSMPPSPRGCPSPAEAKAYPSYHVEVIRHSAPLPPADHKPPRSCDEITSCNRSWPQSPIQRPFMQQQQEGMKVEIKMEEVTIRSRSNSGEGSMGPPTDYRPRRPSGGEFARPLSVPRSGDIRAMHLAARGYNPQVRRLQDHTNSISSGRPDELRPPDFSSHNGQDGSLVLPSSSSGGARPRVSPIKKERKEEDVSSSIPDL</sequence>
<evidence type="ECO:0000313" key="3">
    <source>
        <dbReference type="Proteomes" id="UP001497623"/>
    </source>
</evidence>
<comment type="caution">
    <text evidence="2">The sequence shown here is derived from an EMBL/GenBank/DDBJ whole genome shotgun (WGS) entry which is preliminary data.</text>
</comment>
<feature type="compositionally biased region" description="Low complexity" evidence="1">
    <location>
        <begin position="193"/>
        <end position="204"/>
    </location>
</feature>
<feature type="region of interest" description="Disordered" evidence="1">
    <location>
        <begin position="109"/>
        <end position="228"/>
    </location>
</feature>
<name>A0AAV2PRH2_MEGNR</name>
<protein>
    <submittedName>
        <fullName evidence="2">Uncharacterized protein</fullName>
    </submittedName>
</protein>
<evidence type="ECO:0000256" key="1">
    <source>
        <dbReference type="SAM" id="MobiDB-lite"/>
    </source>
</evidence>
<organism evidence="2 3">
    <name type="scientific">Meganyctiphanes norvegica</name>
    <name type="common">Northern krill</name>
    <name type="synonym">Thysanopoda norvegica</name>
    <dbReference type="NCBI Taxonomy" id="48144"/>
    <lineage>
        <taxon>Eukaryota</taxon>
        <taxon>Metazoa</taxon>
        <taxon>Ecdysozoa</taxon>
        <taxon>Arthropoda</taxon>
        <taxon>Crustacea</taxon>
        <taxon>Multicrustacea</taxon>
        <taxon>Malacostraca</taxon>
        <taxon>Eumalacostraca</taxon>
        <taxon>Eucarida</taxon>
        <taxon>Euphausiacea</taxon>
        <taxon>Euphausiidae</taxon>
        <taxon>Meganyctiphanes</taxon>
    </lineage>
</organism>
<dbReference type="Proteomes" id="UP001497623">
    <property type="component" value="Unassembled WGS sequence"/>
</dbReference>
<dbReference type="EMBL" id="CAXKWB010000868">
    <property type="protein sequence ID" value="CAL4062609.1"/>
    <property type="molecule type" value="Genomic_DNA"/>
</dbReference>